<evidence type="ECO:0000313" key="3">
    <source>
        <dbReference type="Proteomes" id="UP000192738"/>
    </source>
</evidence>
<name>A0A1W2BJF3_9FIRM</name>
<organism evidence="2 3">
    <name type="scientific">Sporomusa malonica</name>
    <dbReference type="NCBI Taxonomy" id="112901"/>
    <lineage>
        <taxon>Bacteria</taxon>
        <taxon>Bacillati</taxon>
        <taxon>Bacillota</taxon>
        <taxon>Negativicutes</taxon>
        <taxon>Selenomonadales</taxon>
        <taxon>Sporomusaceae</taxon>
        <taxon>Sporomusa</taxon>
    </lineage>
</organism>
<dbReference type="Proteomes" id="UP000192738">
    <property type="component" value="Unassembled WGS sequence"/>
</dbReference>
<gene>
    <name evidence="2" type="ORF">SAMN04488500_107206</name>
</gene>
<evidence type="ECO:0000256" key="1">
    <source>
        <dbReference type="SAM" id="MobiDB-lite"/>
    </source>
</evidence>
<evidence type="ECO:0000313" key="2">
    <source>
        <dbReference type="EMBL" id="SMC72598.1"/>
    </source>
</evidence>
<reference evidence="2 3" key="1">
    <citation type="submission" date="2017-04" db="EMBL/GenBank/DDBJ databases">
        <authorList>
            <person name="Afonso C.L."/>
            <person name="Miller P.J."/>
            <person name="Scott M.A."/>
            <person name="Spackman E."/>
            <person name="Goraichik I."/>
            <person name="Dimitrov K.M."/>
            <person name="Suarez D.L."/>
            <person name="Swayne D.E."/>
        </authorList>
    </citation>
    <scope>NUCLEOTIDE SEQUENCE [LARGE SCALE GENOMIC DNA]</scope>
    <source>
        <strain evidence="2 3">DSM 5090</strain>
    </source>
</reference>
<dbReference type="RefSeq" id="WP_084575709.1">
    <property type="nucleotide sequence ID" value="NZ_CP155572.1"/>
</dbReference>
<feature type="region of interest" description="Disordered" evidence="1">
    <location>
        <begin position="96"/>
        <end position="117"/>
    </location>
</feature>
<sequence length="117" mass="13076">MGKIKKNLSDSEMLKGWQEQPTFETEINDEPVRPTVKAVKKDPVEDINSAYFTPELKESVGKALLELKLNLYKEGIVDYQIKVSCQGNQVLLTAVPPKEKPVQSVNQPVHRGGRSKG</sequence>
<protein>
    <submittedName>
        <fullName evidence="2">Uncharacterized protein</fullName>
    </submittedName>
</protein>
<proteinExistence type="predicted"/>
<dbReference type="EMBL" id="FWXI01000007">
    <property type="protein sequence ID" value="SMC72598.1"/>
    <property type="molecule type" value="Genomic_DNA"/>
</dbReference>
<dbReference type="STRING" id="112901.SAMN04488500_107206"/>
<dbReference type="OrthoDB" id="1629499at2"/>
<accession>A0A1W2BJF3</accession>
<dbReference type="AlphaFoldDB" id="A0A1W2BJF3"/>
<keyword evidence="3" id="KW-1185">Reference proteome</keyword>